<accession>A0AAD9YFJ9</accession>
<sequence>MTDDCCPTQQNRIDEPPATDPATELLARDGAIEIESSPPTVRPPDQSEPATDSGPRSMEGATDGAADPATEPATEPRRDPALEPPDLEPPDPDGEYRTVEGATEIEPVTDPYGDSATNSYCGAAVGIRLRAPIAAANWSMDNPALEWEDPGRELEPLCPLYPEYPVMPEATESETSWAAKCSLSYNENCDQMQRMVLPTSSCNESCILMQQTPGLEHVEKRCCIESWSPMRPKQAAQQTEEDSKQAPRCAPARGSNPQERHLPGRGVYISVQLPPARVAGLGGSRDTSQGEGKPYWEG</sequence>
<dbReference type="Proteomes" id="UP001281614">
    <property type="component" value="Unassembled WGS sequence"/>
</dbReference>
<dbReference type="EMBL" id="VYYT01000169">
    <property type="protein sequence ID" value="KAK2760516.1"/>
    <property type="molecule type" value="Genomic_DNA"/>
</dbReference>
<proteinExistence type="predicted"/>
<feature type="region of interest" description="Disordered" evidence="1">
    <location>
        <begin position="231"/>
        <end position="298"/>
    </location>
</feature>
<gene>
    <name evidence="2" type="ORF">CKAH01_16476</name>
</gene>
<evidence type="ECO:0000313" key="2">
    <source>
        <dbReference type="EMBL" id="KAK2760516.1"/>
    </source>
</evidence>
<organism evidence="2 3">
    <name type="scientific">Colletotrichum kahawae</name>
    <name type="common">Coffee berry disease fungus</name>
    <dbReference type="NCBI Taxonomy" id="34407"/>
    <lineage>
        <taxon>Eukaryota</taxon>
        <taxon>Fungi</taxon>
        <taxon>Dikarya</taxon>
        <taxon>Ascomycota</taxon>
        <taxon>Pezizomycotina</taxon>
        <taxon>Sordariomycetes</taxon>
        <taxon>Hypocreomycetidae</taxon>
        <taxon>Glomerellales</taxon>
        <taxon>Glomerellaceae</taxon>
        <taxon>Colletotrichum</taxon>
        <taxon>Colletotrichum gloeosporioides species complex</taxon>
    </lineage>
</organism>
<evidence type="ECO:0000313" key="3">
    <source>
        <dbReference type="Proteomes" id="UP001281614"/>
    </source>
</evidence>
<feature type="region of interest" description="Disordered" evidence="1">
    <location>
        <begin position="1"/>
        <end position="113"/>
    </location>
</feature>
<protein>
    <submittedName>
        <fullName evidence="2">Uncharacterized protein</fullName>
    </submittedName>
</protein>
<name>A0AAD9YFJ9_COLKA</name>
<evidence type="ECO:0000256" key="1">
    <source>
        <dbReference type="SAM" id="MobiDB-lite"/>
    </source>
</evidence>
<reference evidence="2" key="1">
    <citation type="submission" date="2023-02" db="EMBL/GenBank/DDBJ databases">
        <title>Colletotrichum kahawae CIFC_Que2 genome sequencing and assembly.</title>
        <authorList>
            <person name="Baroncelli R."/>
        </authorList>
    </citation>
    <scope>NUCLEOTIDE SEQUENCE</scope>
    <source>
        <strain evidence="2">CIFC_Que2</strain>
    </source>
</reference>
<comment type="caution">
    <text evidence="2">The sequence shown here is derived from an EMBL/GenBank/DDBJ whole genome shotgun (WGS) entry which is preliminary data.</text>
</comment>
<dbReference type="AlphaFoldDB" id="A0AAD9YFJ9"/>
<feature type="compositionally biased region" description="Low complexity" evidence="1">
    <location>
        <begin position="59"/>
        <end position="73"/>
    </location>
</feature>
<keyword evidence="3" id="KW-1185">Reference proteome</keyword>